<name>A0A6S4PDE2_9CAUD</name>
<keyword evidence="3" id="KW-1185">Reference proteome</keyword>
<dbReference type="KEGG" id="vg:55412164"/>
<evidence type="ECO:0000256" key="1">
    <source>
        <dbReference type="SAM" id="MobiDB-lite"/>
    </source>
</evidence>
<dbReference type="EMBL" id="AP013539">
    <property type="protein sequence ID" value="BAQ94038.1"/>
    <property type="molecule type" value="Genomic_DNA"/>
</dbReference>
<protein>
    <submittedName>
        <fullName evidence="2">Uncharacterized protein</fullName>
    </submittedName>
</protein>
<dbReference type="RefSeq" id="YP_009778096.1">
    <property type="nucleotide sequence ID" value="NC_047710.1"/>
</dbReference>
<feature type="region of interest" description="Disordered" evidence="1">
    <location>
        <begin position="1"/>
        <end position="71"/>
    </location>
</feature>
<feature type="compositionally biased region" description="Basic residues" evidence="1">
    <location>
        <begin position="28"/>
        <end position="37"/>
    </location>
</feature>
<evidence type="ECO:0000313" key="2">
    <source>
        <dbReference type="EMBL" id="BAQ94038.1"/>
    </source>
</evidence>
<evidence type="ECO:0000313" key="3">
    <source>
        <dbReference type="Proteomes" id="UP000505087"/>
    </source>
</evidence>
<sequence length="71" mass="7993">MNSKRVDQKAFGSNFVSQSFDIGPGHRGAQKKQKIYNKGKSTNNPHEKETFLKRTGPQLPLAKKKSKKTYG</sequence>
<feature type="compositionally biased region" description="Basic residues" evidence="1">
    <location>
        <begin position="62"/>
        <end position="71"/>
    </location>
</feature>
<reference evidence="2 3" key="1">
    <citation type="journal article" date="2013" name="PLoS Genet.">
        <title>Expanding the Marine Virosphere Using Metagenomics.</title>
        <authorList>
            <person name="Mizuno C.M."/>
            <person name="Rodriguez-Valera F."/>
            <person name="Kimes N.E."/>
            <person name="Ghai R."/>
        </authorList>
    </citation>
    <scope>NUCLEOTIDE SEQUENCE [LARGE SCALE GENOMIC DNA]</scope>
    <source>
        <strain evidence="2">UvMED-CGR-U-MedDCM-OCT-S28-C3</strain>
    </source>
</reference>
<proteinExistence type="predicted"/>
<organism evidence="2 3">
    <name type="scientific">uncultured phage_MedDCM-OCT-S28-C3</name>
    <dbReference type="NCBI Taxonomy" id="2740802"/>
    <lineage>
        <taxon>Viruses</taxon>
        <taxon>Duplodnaviria</taxon>
        <taxon>Heunggongvirae</taxon>
        <taxon>Uroviricota</taxon>
        <taxon>Caudoviricetes</taxon>
        <taxon>Autographivirales</taxon>
        <taxon>Pedosvirus</taxon>
        <taxon>Pedosvirus S28C3</taxon>
    </lineage>
</organism>
<dbReference type="GeneID" id="55412164"/>
<accession>A0A6S4PDE2</accession>
<dbReference type="Proteomes" id="UP000505087">
    <property type="component" value="Segment"/>
</dbReference>